<dbReference type="Pfam" id="PF03732">
    <property type="entry name" value="Retrotrans_gag"/>
    <property type="match status" value="1"/>
</dbReference>
<proteinExistence type="predicted"/>
<dbReference type="OMA" id="NIDWIFE"/>
<name>A0A8C5APK2_GADMO</name>
<evidence type="ECO:0000313" key="4">
    <source>
        <dbReference type="Ensembl" id="ENSGMOP00000034697.1"/>
    </source>
</evidence>
<feature type="domain" description="CCHC-type" evidence="3">
    <location>
        <begin position="296"/>
        <end position="311"/>
    </location>
</feature>
<dbReference type="SUPFAM" id="SSF57756">
    <property type="entry name" value="Retrovirus zinc finger-like domains"/>
    <property type="match status" value="1"/>
</dbReference>
<dbReference type="Gene3D" id="2.40.70.10">
    <property type="entry name" value="Acid Proteases"/>
    <property type="match status" value="1"/>
</dbReference>
<dbReference type="InterPro" id="IPR043502">
    <property type="entry name" value="DNA/RNA_pol_sf"/>
</dbReference>
<dbReference type="PROSITE" id="PS50158">
    <property type="entry name" value="ZF_CCHC"/>
    <property type="match status" value="1"/>
</dbReference>
<feature type="region of interest" description="Disordered" evidence="2">
    <location>
        <begin position="42"/>
        <end position="70"/>
    </location>
</feature>
<dbReference type="PANTHER" id="PTHR15503:SF22">
    <property type="entry name" value="TRANSPOSON TY3-I GAG POLYPROTEIN"/>
    <property type="match status" value="1"/>
</dbReference>
<dbReference type="Gene3D" id="3.30.70.270">
    <property type="match status" value="1"/>
</dbReference>
<dbReference type="Proteomes" id="UP000694546">
    <property type="component" value="Chromosome 17"/>
</dbReference>
<dbReference type="InterPro" id="IPR001878">
    <property type="entry name" value="Znf_CCHC"/>
</dbReference>
<dbReference type="SUPFAM" id="SSF56672">
    <property type="entry name" value="DNA/RNA polymerases"/>
    <property type="match status" value="1"/>
</dbReference>
<reference evidence="4" key="1">
    <citation type="submission" date="2025-08" db="UniProtKB">
        <authorList>
            <consortium name="Ensembl"/>
        </authorList>
    </citation>
    <scope>IDENTIFICATION</scope>
</reference>
<dbReference type="PANTHER" id="PTHR15503">
    <property type="entry name" value="LDOC1 RELATED"/>
    <property type="match status" value="1"/>
</dbReference>
<keyword evidence="1" id="KW-0863">Zinc-finger</keyword>
<dbReference type="CDD" id="cd01647">
    <property type="entry name" value="RT_LTR"/>
    <property type="match status" value="1"/>
</dbReference>
<dbReference type="InterPro" id="IPR043128">
    <property type="entry name" value="Rev_trsase/Diguanyl_cyclase"/>
</dbReference>
<evidence type="ECO:0000313" key="5">
    <source>
        <dbReference type="Proteomes" id="UP000694546"/>
    </source>
</evidence>
<evidence type="ECO:0000256" key="2">
    <source>
        <dbReference type="SAM" id="MobiDB-lite"/>
    </source>
</evidence>
<dbReference type="Gene3D" id="3.10.10.10">
    <property type="entry name" value="HIV Type 1 Reverse Transcriptase, subunit A, domain 1"/>
    <property type="match status" value="1"/>
</dbReference>
<accession>A0A8C5APK2</accession>
<keyword evidence="1" id="KW-0479">Metal-binding</keyword>
<dbReference type="InterPro" id="IPR021109">
    <property type="entry name" value="Peptidase_aspartic_dom_sf"/>
</dbReference>
<organism evidence="4 5">
    <name type="scientific">Gadus morhua</name>
    <name type="common">Atlantic cod</name>
    <dbReference type="NCBI Taxonomy" id="8049"/>
    <lineage>
        <taxon>Eukaryota</taxon>
        <taxon>Metazoa</taxon>
        <taxon>Chordata</taxon>
        <taxon>Craniata</taxon>
        <taxon>Vertebrata</taxon>
        <taxon>Euteleostomi</taxon>
        <taxon>Actinopterygii</taxon>
        <taxon>Neopterygii</taxon>
        <taxon>Teleostei</taxon>
        <taxon>Neoteleostei</taxon>
        <taxon>Acanthomorphata</taxon>
        <taxon>Zeiogadaria</taxon>
        <taxon>Gadariae</taxon>
        <taxon>Gadiformes</taxon>
        <taxon>Gadoidei</taxon>
        <taxon>Gadidae</taxon>
        <taxon>Gadus</taxon>
    </lineage>
</organism>
<dbReference type="GeneTree" id="ENSGT00950000183173"/>
<dbReference type="InterPro" id="IPR032567">
    <property type="entry name" value="RTL1-rel"/>
</dbReference>
<dbReference type="InterPro" id="IPR036875">
    <property type="entry name" value="Znf_CCHC_sf"/>
</dbReference>
<evidence type="ECO:0000256" key="1">
    <source>
        <dbReference type="PROSITE-ProRule" id="PRU00047"/>
    </source>
</evidence>
<dbReference type="InterPro" id="IPR005162">
    <property type="entry name" value="Retrotrans_gag_dom"/>
</dbReference>
<evidence type="ECO:0000259" key="3">
    <source>
        <dbReference type="PROSITE" id="PS50158"/>
    </source>
</evidence>
<dbReference type="AlphaFoldDB" id="A0A8C5APK2"/>
<protein>
    <recommendedName>
        <fullName evidence="3">CCHC-type domain-containing protein</fullName>
    </recommendedName>
</protein>
<reference evidence="4" key="2">
    <citation type="submission" date="2025-09" db="UniProtKB">
        <authorList>
            <consortium name="Ensembl"/>
        </authorList>
    </citation>
    <scope>IDENTIFICATION</scope>
</reference>
<dbReference type="Ensembl" id="ENSGMOT00000038534.1">
    <property type="protein sequence ID" value="ENSGMOP00000034697.1"/>
    <property type="gene ID" value="ENSGMOG00000034050.1"/>
</dbReference>
<keyword evidence="1" id="KW-0862">Zinc</keyword>
<sequence>CSSRRSDPLHLSLRTSFPTYQTLFQLDMQQLNITVRELCARPPPVPSTSDPSSGAESSAHAAPALPPVDPTITIPLSAPQPFSGEPRTCRGFMLQCSQIFLHQARLFPTEPARVGYIISRLSGSALEWAAAVMDSQLPEANDSQLFLHRLELMFDTGRTEDQAAQRVLTINQGTRSVAQYAVEFRTLAIRSGWGDQALRSAFYRGLQEAVKDEMVNRDWGQSLDELIHLAIHLDARIQEHRRDRRETRAPMTTFLPRPATPALNPAPARLPEEPMELGRLRLSREERSCRLQRGLCMYCGSSGHQAQHCPDLQGKDSTPGPANRLSIAIQLRHVGKNHPIASLNALVDSGAAVNLMDITLAKQLGIPTTPVAIPQAVQALDGRPLGSGHLERVTAPLIMSSHDDHQETIHFWLTTTPQDPVVLGYPWLAVHEPQFAWARRDSPEPHFPPPCLLFRRAPSTPPSVNILAPPEKTDLSTVPTCYHDLEEVFSKKKATTLPPHRPYDCAIDLLSGTSPPRGRLYSLSVSESQAMKDYIIDALRLGLIRPSTSPAAAPFFFVEKKDGGLRPCIDYRGLNNITRKNKYPLPLMSTAFEHLQGATVFTKLDL</sequence>
<dbReference type="CDD" id="cd00303">
    <property type="entry name" value="retropepsin_like"/>
    <property type="match status" value="1"/>
</dbReference>
<keyword evidence="5" id="KW-1185">Reference proteome</keyword>